<comment type="caution">
    <text evidence="1">The sequence shown here is derived from an EMBL/GenBank/DDBJ whole genome shotgun (WGS) entry which is preliminary data.</text>
</comment>
<gene>
    <name evidence="1" type="ORF">RPERSI_LOCUS26435</name>
</gene>
<sequence length="72" mass="8454">NNTDIEQGGKANACFIVLTRNSELNSVRYSLRQLEDRFNHKHNYLYVFLNDKPFTQEFINFTSAMTKAKTSY</sequence>
<keyword evidence="2" id="KW-1185">Reference proteome</keyword>
<accession>A0ACA9S3F4</accession>
<organism evidence="1 2">
    <name type="scientific">Racocetra persica</name>
    <dbReference type="NCBI Taxonomy" id="160502"/>
    <lineage>
        <taxon>Eukaryota</taxon>
        <taxon>Fungi</taxon>
        <taxon>Fungi incertae sedis</taxon>
        <taxon>Mucoromycota</taxon>
        <taxon>Glomeromycotina</taxon>
        <taxon>Glomeromycetes</taxon>
        <taxon>Diversisporales</taxon>
        <taxon>Gigasporaceae</taxon>
        <taxon>Racocetra</taxon>
    </lineage>
</organism>
<name>A0ACA9S3F4_9GLOM</name>
<proteinExistence type="predicted"/>
<reference evidence="1" key="1">
    <citation type="submission" date="2021-06" db="EMBL/GenBank/DDBJ databases">
        <authorList>
            <person name="Kallberg Y."/>
            <person name="Tangrot J."/>
            <person name="Rosling A."/>
        </authorList>
    </citation>
    <scope>NUCLEOTIDE SEQUENCE</scope>
    <source>
        <strain evidence="1">MA461A</strain>
    </source>
</reference>
<dbReference type="Proteomes" id="UP000789920">
    <property type="component" value="Unassembled WGS sequence"/>
</dbReference>
<evidence type="ECO:0000313" key="2">
    <source>
        <dbReference type="Proteomes" id="UP000789920"/>
    </source>
</evidence>
<feature type="non-terminal residue" evidence="1">
    <location>
        <position position="1"/>
    </location>
</feature>
<dbReference type="EMBL" id="CAJVQC010090240">
    <property type="protein sequence ID" value="CAG8825231.1"/>
    <property type="molecule type" value="Genomic_DNA"/>
</dbReference>
<protein>
    <submittedName>
        <fullName evidence="1">33102_t:CDS:1</fullName>
    </submittedName>
</protein>
<evidence type="ECO:0000313" key="1">
    <source>
        <dbReference type="EMBL" id="CAG8825231.1"/>
    </source>
</evidence>
<feature type="non-terminal residue" evidence="1">
    <location>
        <position position="72"/>
    </location>
</feature>